<comment type="caution">
    <text evidence="1">The sequence shown here is derived from an EMBL/GenBank/DDBJ whole genome shotgun (WGS) entry which is preliminary data.</text>
</comment>
<organism evidence="1 2">
    <name type="scientific">Carya illinoinensis</name>
    <name type="common">Pecan</name>
    <dbReference type="NCBI Taxonomy" id="32201"/>
    <lineage>
        <taxon>Eukaryota</taxon>
        <taxon>Viridiplantae</taxon>
        <taxon>Streptophyta</taxon>
        <taxon>Embryophyta</taxon>
        <taxon>Tracheophyta</taxon>
        <taxon>Spermatophyta</taxon>
        <taxon>Magnoliopsida</taxon>
        <taxon>eudicotyledons</taxon>
        <taxon>Gunneridae</taxon>
        <taxon>Pentapetalae</taxon>
        <taxon>rosids</taxon>
        <taxon>fabids</taxon>
        <taxon>Fagales</taxon>
        <taxon>Juglandaceae</taxon>
        <taxon>Carya</taxon>
    </lineage>
</organism>
<name>A0A8T1NGM0_CARIL</name>
<evidence type="ECO:0000313" key="1">
    <source>
        <dbReference type="EMBL" id="KAG6628972.1"/>
    </source>
</evidence>
<sequence>MISMSCRDKGCAPMATNCSHHSLNIIRSCRKDLVHMVEHI</sequence>
<dbReference type="EMBL" id="CM031822">
    <property type="protein sequence ID" value="KAG6628972.1"/>
    <property type="molecule type" value="Genomic_DNA"/>
</dbReference>
<accession>A0A8T1NGM0</accession>
<dbReference type="AlphaFoldDB" id="A0A8T1NGM0"/>
<gene>
    <name evidence="1" type="ORF">CIPAW_14G050300</name>
</gene>
<keyword evidence="2" id="KW-1185">Reference proteome</keyword>
<proteinExistence type="predicted"/>
<evidence type="ECO:0000313" key="2">
    <source>
        <dbReference type="Proteomes" id="UP000811609"/>
    </source>
</evidence>
<dbReference type="Proteomes" id="UP000811609">
    <property type="component" value="Chromosome 14"/>
</dbReference>
<protein>
    <submittedName>
        <fullName evidence="1">Uncharacterized protein</fullName>
    </submittedName>
</protein>
<reference evidence="1" key="1">
    <citation type="submission" date="2020-12" db="EMBL/GenBank/DDBJ databases">
        <title>WGS assembly of Carya illinoinensis cv. Pawnee.</title>
        <authorList>
            <person name="Platts A."/>
            <person name="Shu S."/>
            <person name="Wright S."/>
            <person name="Barry K."/>
            <person name="Edger P."/>
            <person name="Pires J.C."/>
            <person name="Schmutz J."/>
        </authorList>
    </citation>
    <scope>NUCLEOTIDE SEQUENCE</scope>
    <source>
        <tissue evidence="1">Leaf</tissue>
    </source>
</reference>